<comment type="cofactor">
    <cofactor evidence="1">
        <name>Mg(2+)</name>
        <dbReference type="ChEBI" id="CHEBI:18420"/>
    </cofactor>
</comment>
<evidence type="ECO:0000313" key="8">
    <source>
        <dbReference type="Proteomes" id="UP001293593"/>
    </source>
</evidence>
<evidence type="ECO:0000313" key="7">
    <source>
        <dbReference type="EMBL" id="KAK4286038.1"/>
    </source>
</evidence>
<feature type="domain" description="Terpene synthase N-terminal" evidence="5">
    <location>
        <begin position="2"/>
        <end position="154"/>
    </location>
</feature>
<evidence type="ECO:0000256" key="1">
    <source>
        <dbReference type="ARBA" id="ARBA00001946"/>
    </source>
</evidence>
<dbReference type="Proteomes" id="UP001293593">
    <property type="component" value="Unassembled WGS sequence"/>
</dbReference>
<dbReference type="PANTHER" id="PTHR31225:SF241">
    <property type="entry name" value="TERPENE SYNTHASE FAMILY, METAL-BINDING DOMAIN PROTEIN"/>
    <property type="match status" value="1"/>
</dbReference>
<keyword evidence="3" id="KW-0460">Magnesium</keyword>
<evidence type="ECO:0000259" key="5">
    <source>
        <dbReference type="Pfam" id="PF01397"/>
    </source>
</evidence>
<dbReference type="Gene3D" id="1.50.10.130">
    <property type="entry name" value="Terpene synthase, N-terminal domain"/>
    <property type="match status" value="1"/>
</dbReference>
<dbReference type="InterPro" id="IPR050148">
    <property type="entry name" value="Terpene_synthase-like"/>
</dbReference>
<dbReference type="InterPro" id="IPR044814">
    <property type="entry name" value="Terpene_cyclase_plant_C1"/>
</dbReference>
<keyword evidence="8" id="KW-1185">Reference proteome</keyword>
<evidence type="ECO:0000256" key="2">
    <source>
        <dbReference type="ARBA" id="ARBA00022723"/>
    </source>
</evidence>
<reference evidence="7" key="1">
    <citation type="submission" date="2023-10" db="EMBL/GenBank/DDBJ databases">
        <title>Chromosome-level genome of the transformable northern wattle, Acacia crassicarpa.</title>
        <authorList>
            <person name="Massaro I."/>
            <person name="Sinha N.R."/>
            <person name="Poethig S."/>
            <person name="Leichty A.R."/>
        </authorList>
    </citation>
    <scope>NUCLEOTIDE SEQUENCE</scope>
    <source>
        <strain evidence="7">Acra3RX</strain>
        <tissue evidence="7">Leaf</tissue>
    </source>
</reference>
<dbReference type="InterPro" id="IPR001906">
    <property type="entry name" value="Terpene_synth_N"/>
</dbReference>
<dbReference type="InterPro" id="IPR036965">
    <property type="entry name" value="Terpene_synth_N_sf"/>
</dbReference>
<dbReference type="GO" id="GO:0000287">
    <property type="term" value="F:magnesium ion binding"/>
    <property type="evidence" value="ECO:0007669"/>
    <property type="project" value="InterPro"/>
</dbReference>
<gene>
    <name evidence="7" type="ORF">QN277_002650</name>
</gene>
<evidence type="ECO:0000259" key="6">
    <source>
        <dbReference type="Pfam" id="PF03936"/>
    </source>
</evidence>
<evidence type="ECO:0000256" key="4">
    <source>
        <dbReference type="ARBA" id="ARBA00023239"/>
    </source>
</evidence>
<dbReference type="FunFam" id="1.10.600.10:FF:000007">
    <property type="entry name" value="Isoprene synthase, chloroplastic"/>
    <property type="match status" value="1"/>
</dbReference>
<organism evidence="7 8">
    <name type="scientific">Acacia crassicarpa</name>
    <name type="common">northern wattle</name>
    <dbReference type="NCBI Taxonomy" id="499986"/>
    <lineage>
        <taxon>Eukaryota</taxon>
        <taxon>Viridiplantae</taxon>
        <taxon>Streptophyta</taxon>
        <taxon>Embryophyta</taxon>
        <taxon>Tracheophyta</taxon>
        <taxon>Spermatophyta</taxon>
        <taxon>Magnoliopsida</taxon>
        <taxon>eudicotyledons</taxon>
        <taxon>Gunneridae</taxon>
        <taxon>Pentapetalae</taxon>
        <taxon>rosids</taxon>
        <taxon>fabids</taxon>
        <taxon>Fabales</taxon>
        <taxon>Fabaceae</taxon>
        <taxon>Caesalpinioideae</taxon>
        <taxon>mimosoid clade</taxon>
        <taxon>Acacieae</taxon>
        <taxon>Acacia</taxon>
    </lineage>
</organism>
<dbReference type="EMBL" id="JAWXYG010000001">
    <property type="protein sequence ID" value="KAK4286038.1"/>
    <property type="molecule type" value="Genomic_DNA"/>
</dbReference>
<dbReference type="Pfam" id="PF01397">
    <property type="entry name" value="Terpene_synth"/>
    <property type="match status" value="1"/>
</dbReference>
<feature type="domain" description="Terpene synthase metal-binding" evidence="6">
    <location>
        <begin position="211"/>
        <end position="450"/>
    </location>
</feature>
<dbReference type="PANTHER" id="PTHR31225">
    <property type="entry name" value="OS04G0344100 PROTEIN-RELATED"/>
    <property type="match status" value="1"/>
</dbReference>
<dbReference type="InterPro" id="IPR008930">
    <property type="entry name" value="Terpenoid_cyclase/PrenylTrfase"/>
</dbReference>
<evidence type="ECO:0008006" key="9">
    <source>
        <dbReference type="Google" id="ProtNLM"/>
    </source>
</evidence>
<evidence type="ECO:0000256" key="3">
    <source>
        <dbReference type="ARBA" id="ARBA00022842"/>
    </source>
</evidence>
<dbReference type="InterPro" id="IPR005630">
    <property type="entry name" value="Terpene_synthase_metal-bd"/>
</dbReference>
<comment type="caution">
    <text evidence="7">The sequence shown here is derived from an EMBL/GenBank/DDBJ whole genome shotgun (WGS) entry which is preliminary data.</text>
</comment>
<keyword evidence="4" id="KW-0456">Lyase</keyword>
<dbReference type="SFLD" id="SFLDG01019">
    <property type="entry name" value="Terpene_Cyclase_Like_1_C_Termi"/>
    <property type="match status" value="1"/>
</dbReference>
<proteinExistence type="predicted"/>
<dbReference type="FunFam" id="1.50.10.130:FF:000001">
    <property type="entry name" value="Isoprene synthase, chloroplastic"/>
    <property type="match status" value="1"/>
</dbReference>
<dbReference type="Gene3D" id="1.10.600.10">
    <property type="entry name" value="Farnesyl Diphosphate Synthase"/>
    <property type="match status" value="1"/>
</dbReference>
<accession>A0AAE1TI27</accession>
<dbReference type="SUPFAM" id="SSF48239">
    <property type="entry name" value="Terpenoid cyclases/Protein prenyltransferases"/>
    <property type="match status" value="1"/>
</dbReference>
<dbReference type="SFLD" id="SFLDS00005">
    <property type="entry name" value="Isoprenoid_Synthase_Type_I"/>
    <property type="match status" value="1"/>
</dbReference>
<dbReference type="GO" id="GO:0080027">
    <property type="term" value="P:response to herbivore"/>
    <property type="evidence" value="ECO:0007669"/>
    <property type="project" value="UniProtKB-ARBA"/>
</dbReference>
<dbReference type="GO" id="GO:0016102">
    <property type="term" value="P:diterpenoid biosynthetic process"/>
    <property type="evidence" value="ECO:0007669"/>
    <property type="project" value="InterPro"/>
</dbReference>
<dbReference type="Pfam" id="PF03936">
    <property type="entry name" value="Terpene_synth_C"/>
    <property type="match status" value="1"/>
</dbReference>
<dbReference type="InterPro" id="IPR008949">
    <property type="entry name" value="Isoprenoid_synthase_dom_sf"/>
</dbReference>
<dbReference type="GO" id="GO:0009611">
    <property type="term" value="P:response to wounding"/>
    <property type="evidence" value="ECO:0007669"/>
    <property type="project" value="UniProtKB-ARBA"/>
</dbReference>
<keyword evidence="2" id="KW-0479">Metal-binding</keyword>
<sequence>MQRSKYLKEKVRKLILAPIEDLTEKLNLIDNIKRLGVSYHFESEIEQILQNMHNNPPPLKGKDLHTISLWFRLLRQQGYHAPSDIFDQFRDENGDFNNSLVEDVVGMLSLYEAAYFGIHGEDALDQAIHFTSRHLKSRLSTMNPNLERKASHALDYPVRKGVPRLEARYYIPMYSAEASPNDPLLELALLDFHIVQLLHKEELQHVTEWWKKLDFVTKVPFARDRVVEAYFWPLGVYYEPQYIMGRTIVGKLIAVTSAVDDTYDAYGTLEELELFTEAFRRWDASPLDPVPECMKVVFHALLDLFNEMEFLTAKEGKSCFVPYVKETFQKLGEAYLVEAKWCNQGYIPTYEEYLENGVVTSCYPLLEIASFLGLANFATKHVFDWISNVPRIVRASSIICRLTDDLSSHKFERKRVHVASAVECLMNQHRISEEEAYQILEKELDNAWKDINEECMKAEGGVPKVVLDCVVNFSSVIELVYGKFADKYTHAELLKDHVAALVVDSVHNLQNK</sequence>
<dbReference type="AlphaFoldDB" id="A0AAE1TI27"/>
<dbReference type="GO" id="GO:0010333">
    <property type="term" value="F:terpene synthase activity"/>
    <property type="evidence" value="ECO:0007669"/>
    <property type="project" value="InterPro"/>
</dbReference>
<name>A0AAE1TI27_9FABA</name>
<dbReference type="SUPFAM" id="SSF48576">
    <property type="entry name" value="Terpenoid synthases"/>
    <property type="match status" value="1"/>
</dbReference>
<dbReference type="InterPro" id="IPR034741">
    <property type="entry name" value="Terpene_cyclase-like_1_C"/>
</dbReference>
<protein>
    <recommendedName>
        <fullName evidence="9">Sesquiterpene synthase</fullName>
    </recommendedName>
</protein>
<dbReference type="CDD" id="cd00684">
    <property type="entry name" value="Terpene_cyclase_plant_C1"/>
    <property type="match status" value="1"/>
</dbReference>